<evidence type="ECO:0000256" key="1">
    <source>
        <dbReference type="ARBA" id="ARBA00004167"/>
    </source>
</evidence>
<evidence type="ECO:0000256" key="14">
    <source>
        <dbReference type="ARBA" id="ARBA00074148"/>
    </source>
</evidence>
<evidence type="ECO:0000313" key="20">
    <source>
        <dbReference type="Proteomes" id="UP001497623"/>
    </source>
</evidence>
<dbReference type="Gene3D" id="3.30.1680.10">
    <property type="entry name" value="ligand-binding face of the semaphorins, domain 2"/>
    <property type="match status" value="1"/>
</dbReference>
<keyword evidence="13" id="KW-0325">Glycoprotein</keyword>
<dbReference type="SMART" id="SM00209">
    <property type="entry name" value="TSP1"/>
    <property type="match status" value="6"/>
</dbReference>
<keyword evidence="9" id="KW-0524">Neurogenesis</keyword>
<dbReference type="InterPro" id="IPR057563">
    <property type="entry name" value="Sema5A/B-like_TSP-1"/>
</dbReference>
<evidence type="ECO:0000256" key="16">
    <source>
        <dbReference type="SAM" id="Phobius"/>
    </source>
</evidence>
<dbReference type="GO" id="GO:0007411">
    <property type="term" value="P:axon guidance"/>
    <property type="evidence" value="ECO:0007669"/>
    <property type="project" value="TreeGrafter"/>
</dbReference>
<evidence type="ECO:0000256" key="6">
    <source>
        <dbReference type="ARBA" id="ARBA00022729"/>
    </source>
</evidence>
<name>A0AAV2R2F0_MEGNR</name>
<keyword evidence="10 16" id="KW-1133">Transmembrane helix</keyword>
<keyword evidence="11 16" id="KW-0472">Membrane</keyword>
<evidence type="ECO:0000256" key="7">
    <source>
        <dbReference type="ARBA" id="ARBA00022737"/>
    </source>
</evidence>
<dbReference type="InterPro" id="IPR016201">
    <property type="entry name" value="PSI"/>
</dbReference>
<evidence type="ECO:0000256" key="15">
    <source>
        <dbReference type="PROSITE-ProRule" id="PRU00352"/>
    </source>
</evidence>
<evidence type="ECO:0000256" key="8">
    <source>
        <dbReference type="ARBA" id="ARBA00022782"/>
    </source>
</evidence>
<dbReference type="Gene3D" id="2.20.100.10">
    <property type="entry name" value="Thrombospondin type-1 (TSP1) repeat"/>
    <property type="match status" value="5"/>
</dbReference>
<dbReference type="InterPro" id="IPR036383">
    <property type="entry name" value="TSP1_rpt_sf"/>
</dbReference>
<evidence type="ECO:0000256" key="13">
    <source>
        <dbReference type="ARBA" id="ARBA00023180"/>
    </source>
</evidence>
<keyword evidence="6 17" id="KW-0732">Signal</keyword>
<evidence type="ECO:0000259" key="18">
    <source>
        <dbReference type="PROSITE" id="PS51004"/>
    </source>
</evidence>
<comment type="caution">
    <text evidence="15">Lacks conserved residue(s) required for the propagation of feature annotation.</text>
</comment>
<keyword evidence="4" id="KW-0964">Secreted</keyword>
<accession>A0AAV2R2F0</accession>
<dbReference type="Proteomes" id="UP001497623">
    <property type="component" value="Unassembled WGS sequence"/>
</dbReference>
<evidence type="ECO:0000256" key="17">
    <source>
        <dbReference type="SAM" id="SignalP"/>
    </source>
</evidence>
<dbReference type="GO" id="GO:0045499">
    <property type="term" value="F:chemorepellent activity"/>
    <property type="evidence" value="ECO:0007669"/>
    <property type="project" value="TreeGrafter"/>
</dbReference>
<dbReference type="InterPro" id="IPR000884">
    <property type="entry name" value="TSP1_rpt"/>
</dbReference>
<comment type="caution">
    <text evidence="19">The sequence shown here is derived from an EMBL/GenBank/DDBJ whole genome shotgun (WGS) entry which is preliminary data.</text>
</comment>
<dbReference type="SMART" id="SM00423">
    <property type="entry name" value="PSI"/>
    <property type="match status" value="1"/>
</dbReference>
<dbReference type="GO" id="GO:0005886">
    <property type="term" value="C:plasma membrane"/>
    <property type="evidence" value="ECO:0007669"/>
    <property type="project" value="TreeGrafter"/>
</dbReference>
<dbReference type="AlphaFoldDB" id="A0AAV2R2F0"/>
<dbReference type="Pfam" id="PF23260">
    <property type="entry name" value="TSP1_2"/>
    <property type="match status" value="1"/>
</dbReference>
<evidence type="ECO:0000256" key="5">
    <source>
        <dbReference type="ARBA" id="ARBA00022692"/>
    </source>
</evidence>
<sequence>MKSLDMFLVLLVFPFIADIVQGYSESPHGDREAAAKTLSYNELSDSSDRFSISGIKSYSALLFDPTNYQVIVGARDRIFRLSLVGLQLLEASDWSANKSTIATCTIKGQSSEACHNYVKLLHLNDGRVLVCGTNAFSPCCTWRRLSNIDHIEAWEKGVTRSPFNPVHSVTSLMTTDGSLYVGTPTDFSGRDNAFMRAMGPGERLRTHQYDTKWMSEPTFVSSFEAGGFVYFVFRENAVESMNCRKQIYSRIGRVCKSDMGGTLVLKESWTSFLKARLSCSRPGDFPFHYDHIQSVTYLPREQMMYAVFSTAENSIMGSALCTFNMKAINASFDGAFAYQSSQSSAWGPVSDDSRQFHCLESEASDEAKTMLANKYQLMDQPVQPQQQHPIFLLDAEKLSHVAVDVVPTKSSGSVHVVFVASSGGVIRKLSVVPETNDICHLEILNPFPKNSSVVIETMKFLKDTNSLYVGTDSEVIRIPVHRCSRYRSKESCLATQDPYCGWDTNRLECSPAPGKNPRVGSWLQDPIGCPTNTDPVDGGWGRWSQWKPCKQSGTEDSCQCHRRVCDSPAPAFGGAPCQGSMTEVSNCTVHGGWTSWSSWSQCSASCGIAVKTRKRTCTNPEPKNGGRVCVGQERTEIYCHSLAPCPLYTSLPVDGGWSQWGSWSECSDKCGTGMQRRQRFCTNPTPRDGGAQCAGCDEDIKTCNGWDCPETRKMSPWTQWLTLDSSDRSSVLQRRFQLECIAIGKDSHLQTGNLRQEDRLCTLDGRCTEVAHIDASDSGGWSEWSEWSNCDEMCGGGRQFRHRTCRRQNCNGDSSQERLCNELSCRGVWACWSEWSSCSVSCGSGVQQRTRRCVAPHNPFIDASDCIGLHSDQQPCHVEPCSGQRGWGPWQEWTQCGVSNERVRQRHCKSQQPSECRGLDIERESCEILQGDMTMLEAASVSHDIENMVTIQTLVGSCLACLIIGFFIGAFAIYWLFVRSRTRRVPSSPLYIPAKPNHYVSVPGSEWKGEQQTSPSATLKNGVKNGIRNAITSLPLKEFNSDTATIKRSSHGSYGNGHIRADLQSENIFNF</sequence>
<dbReference type="Pfam" id="PF01403">
    <property type="entry name" value="Sema"/>
    <property type="match status" value="1"/>
</dbReference>
<dbReference type="PROSITE" id="PS50092">
    <property type="entry name" value="TSP1"/>
    <property type="match status" value="6"/>
</dbReference>
<feature type="chain" id="PRO_5043315349" description="Semaphorin-2A" evidence="17">
    <location>
        <begin position="23"/>
        <end position="1071"/>
    </location>
</feature>
<evidence type="ECO:0000256" key="9">
    <source>
        <dbReference type="ARBA" id="ARBA00022902"/>
    </source>
</evidence>
<dbReference type="PANTHER" id="PTHR11036">
    <property type="entry name" value="SEMAPHORIN"/>
    <property type="match status" value="1"/>
</dbReference>
<keyword evidence="8" id="KW-0221">Differentiation</keyword>
<dbReference type="PANTHER" id="PTHR11036:SF79">
    <property type="entry name" value="SEMAPHORIN 5C, ISOFORM A"/>
    <property type="match status" value="1"/>
</dbReference>
<dbReference type="PRINTS" id="PR01705">
    <property type="entry name" value="TSP1REPEAT"/>
</dbReference>
<dbReference type="EMBL" id="CAXKWB010013457">
    <property type="protein sequence ID" value="CAL4107824.1"/>
    <property type="molecule type" value="Genomic_DNA"/>
</dbReference>
<dbReference type="GO" id="GO:0030215">
    <property type="term" value="F:semaphorin receptor binding"/>
    <property type="evidence" value="ECO:0007669"/>
    <property type="project" value="InterPro"/>
</dbReference>
<dbReference type="InterPro" id="IPR027231">
    <property type="entry name" value="Semaphorin"/>
</dbReference>
<comment type="subcellular location">
    <subcellularLocation>
        <location evidence="1">Membrane</location>
        <topology evidence="1">Single-pass membrane protein</topology>
    </subcellularLocation>
    <subcellularLocation>
        <location evidence="2">Secreted</location>
    </subcellularLocation>
</comment>
<dbReference type="GO" id="GO:0030335">
    <property type="term" value="P:positive regulation of cell migration"/>
    <property type="evidence" value="ECO:0007669"/>
    <property type="project" value="TreeGrafter"/>
</dbReference>
<dbReference type="Pfam" id="PF00090">
    <property type="entry name" value="TSP_1"/>
    <property type="match status" value="5"/>
</dbReference>
<dbReference type="SMART" id="SM00630">
    <property type="entry name" value="Sema"/>
    <property type="match status" value="1"/>
</dbReference>
<dbReference type="FunFam" id="2.20.100.10:FF:000001">
    <property type="entry name" value="semaphorin-5A isoform X1"/>
    <property type="match status" value="3"/>
</dbReference>
<keyword evidence="12" id="KW-1015">Disulfide bond</keyword>
<dbReference type="Gene3D" id="2.130.10.10">
    <property type="entry name" value="YVTN repeat-like/Quinoprotein amine dehydrogenase"/>
    <property type="match status" value="1"/>
</dbReference>
<evidence type="ECO:0000256" key="2">
    <source>
        <dbReference type="ARBA" id="ARBA00004613"/>
    </source>
</evidence>
<keyword evidence="3" id="KW-0217">Developmental protein</keyword>
<feature type="signal peptide" evidence="17">
    <location>
        <begin position="1"/>
        <end position="22"/>
    </location>
</feature>
<reference evidence="19 20" key="1">
    <citation type="submission" date="2024-05" db="EMBL/GenBank/DDBJ databases">
        <authorList>
            <person name="Wallberg A."/>
        </authorList>
    </citation>
    <scope>NUCLEOTIDE SEQUENCE [LARGE SCALE GENOMIC DNA]</scope>
</reference>
<gene>
    <name evidence="19" type="ORF">MNOR_LOCUS18660</name>
</gene>
<dbReference type="InterPro" id="IPR015943">
    <property type="entry name" value="WD40/YVTN_repeat-like_dom_sf"/>
</dbReference>
<dbReference type="PROSITE" id="PS51004">
    <property type="entry name" value="SEMA"/>
    <property type="match status" value="1"/>
</dbReference>
<dbReference type="FunFam" id="2.130.10.10:FF:000369">
    <property type="entry name" value="semaphorin-2A isoform X1"/>
    <property type="match status" value="1"/>
</dbReference>
<dbReference type="GO" id="GO:0005576">
    <property type="term" value="C:extracellular region"/>
    <property type="evidence" value="ECO:0007669"/>
    <property type="project" value="UniProtKB-SubCell"/>
</dbReference>
<dbReference type="SUPFAM" id="SSF82895">
    <property type="entry name" value="TSP-1 type 1 repeat"/>
    <property type="match status" value="5"/>
</dbReference>
<dbReference type="InterPro" id="IPR036352">
    <property type="entry name" value="Semap_dom_sf"/>
</dbReference>
<proteinExistence type="predicted"/>
<dbReference type="SUPFAM" id="SSF101912">
    <property type="entry name" value="Sema domain"/>
    <property type="match status" value="1"/>
</dbReference>
<evidence type="ECO:0000313" key="19">
    <source>
        <dbReference type="EMBL" id="CAL4107824.1"/>
    </source>
</evidence>
<evidence type="ECO:0000256" key="10">
    <source>
        <dbReference type="ARBA" id="ARBA00022989"/>
    </source>
</evidence>
<dbReference type="InterPro" id="IPR001627">
    <property type="entry name" value="Semap_dom"/>
</dbReference>
<organism evidence="19 20">
    <name type="scientific">Meganyctiphanes norvegica</name>
    <name type="common">Northern krill</name>
    <name type="synonym">Thysanopoda norvegica</name>
    <dbReference type="NCBI Taxonomy" id="48144"/>
    <lineage>
        <taxon>Eukaryota</taxon>
        <taxon>Metazoa</taxon>
        <taxon>Ecdysozoa</taxon>
        <taxon>Arthropoda</taxon>
        <taxon>Crustacea</taxon>
        <taxon>Multicrustacea</taxon>
        <taxon>Malacostraca</taxon>
        <taxon>Eumalacostraca</taxon>
        <taxon>Eucarida</taxon>
        <taxon>Euphausiacea</taxon>
        <taxon>Euphausiidae</taxon>
        <taxon>Meganyctiphanes</taxon>
    </lineage>
</organism>
<evidence type="ECO:0000256" key="11">
    <source>
        <dbReference type="ARBA" id="ARBA00023136"/>
    </source>
</evidence>
<protein>
    <recommendedName>
        <fullName evidence="14">Semaphorin-2A</fullName>
    </recommendedName>
</protein>
<dbReference type="SUPFAM" id="SSF103575">
    <property type="entry name" value="Plexin repeat"/>
    <property type="match status" value="1"/>
</dbReference>
<evidence type="ECO:0000256" key="4">
    <source>
        <dbReference type="ARBA" id="ARBA00022525"/>
    </source>
</evidence>
<feature type="transmembrane region" description="Helical" evidence="16">
    <location>
        <begin position="954"/>
        <end position="977"/>
    </location>
</feature>
<dbReference type="FunFam" id="2.20.100.10:FF:000021">
    <property type="entry name" value="semaphorin-5B isoform X1"/>
    <property type="match status" value="1"/>
</dbReference>
<keyword evidence="7" id="KW-0677">Repeat</keyword>
<dbReference type="GO" id="GO:0071526">
    <property type="term" value="P:semaphorin-plexin signaling pathway"/>
    <property type="evidence" value="ECO:0007669"/>
    <property type="project" value="TreeGrafter"/>
</dbReference>
<keyword evidence="5 16" id="KW-0812">Transmembrane</keyword>
<evidence type="ECO:0000256" key="3">
    <source>
        <dbReference type="ARBA" id="ARBA00022473"/>
    </source>
</evidence>
<keyword evidence="20" id="KW-1185">Reference proteome</keyword>
<evidence type="ECO:0000256" key="12">
    <source>
        <dbReference type="ARBA" id="ARBA00023157"/>
    </source>
</evidence>
<feature type="domain" description="Sema" evidence="18">
    <location>
        <begin position="35"/>
        <end position="480"/>
    </location>
</feature>